<reference evidence="2" key="1">
    <citation type="submission" date="2025-08" db="UniProtKB">
        <authorList>
            <consortium name="RefSeq"/>
        </authorList>
    </citation>
    <scope>IDENTIFICATION</scope>
</reference>
<evidence type="ECO:0000313" key="2">
    <source>
        <dbReference type="RefSeq" id="XP_042638974.1"/>
    </source>
</evidence>
<keyword evidence="1" id="KW-1185">Reference proteome</keyword>
<accession>A0AC54ZEV4</accession>
<sequence length="450" mass="52133">MGLTCDGSYQIQNTPPSRPVGPDWSCPSQATCVFPPSILPVPSASKEFLNVSVTFKDVAVTFTREEWGQLDLAQRTLYREVMLDTCRLLVSLGHAVPKSDLTHLLDHGQELWNMKRGPSQSTHLGDRDKFQTREPVLSQEYFLQRTLTQVSPEDSNLGQDRDWEMQKVHLRPGKILHEETHPGRMSLEHDGWLTEESLHLRTLQEQVSPGDALYKCDSYRPCVTYAGKNPYECKECGKGFNRKWNLVRHQQVHTGVKPYECNKCGKVFSQSSTLIRHYFIHTGEKPHKCMECGKAFKRRSYLMQHHPIHTGEKPYECSECRMALTHRSTFVRHNRTHNVEKPFECKECEKTFSNREYLIQHYVIHTREKPYDCEECGKGFRCSSELVQHLRIHTGEKPYVCFQCGKAFHRSATLIQHSVIHTGETPYKCAECGKAFRRRSHLIQHHQTHT</sequence>
<proteinExistence type="predicted"/>
<gene>
    <name evidence="2" type="primary">LOC103210450</name>
</gene>
<name>A0AC54ZEV4_ORYAF</name>
<evidence type="ECO:0000313" key="1">
    <source>
        <dbReference type="Proteomes" id="UP000694850"/>
    </source>
</evidence>
<dbReference type="RefSeq" id="XP_042638974.1">
    <property type="nucleotide sequence ID" value="XM_042783040.1"/>
</dbReference>
<protein>
    <submittedName>
        <fullName evidence="2">Zinc finger protein 550</fullName>
    </submittedName>
</protein>
<dbReference type="Proteomes" id="UP000694850">
    <property type="component" value="Unplaced"/>
</dbReference>
<organism evidence="1 2">
    <name type="scientific">Orycteropus afer afer</name>
    <dbReference type="NCBI Taxonomy" id="1230840"/>
    <lineage>
        <taxon>Eukaryota</taxon>
        <taxon>Metazoa</taxon>
        <taxon>Chordata</taxon>
        <taxon>Craniata</taxon>
        <taxon>Vertebrata</taxon>
        <taxon>Euteleostomi</taxon>
        <taxon>Mammalia</taxon>
        <taxon>Eutheria</taxon>
        <taxon>Afrotheria</taxon>
        <taxon>Tubulidentata</taxon>
        <taxon>Orycteropodidae</taxon>
        <taxon>Orycteropus</taxon>
    </lineage>
</organism>